<feature type="domain" description="Histidine kinase" evidence="1">
    <location>
        <begin position="95"/>
        <end position="184"/>
    </location>
</feature>
<dbReference type="PANTHER" id="PTHR34220">
    <property type="entry name" value="SENSOR HISTIDINE KINASE YPDA"/>
    <property type="match status" value="1"/>
</dbReference>
<proteinExistence type="predicted"/>
<dbReference type="InterPro" id="IPR003594">
    <property type="entry name" value="HATPase_dom"/>
</dbReference>
<reference evidence="2 3" key="1">
    <citation type="journal article" date="2016" name="Nat. Commun.">
        <title>Thousands of microbial genomes shed light on interconnected biogeochemical processes in an aquifer system.</title>
        <authorList>
            <person name="Anantharaman K."/>
            <person name="Brown C.T."/>
            <person name="Hug L.A."/>
            <person name="Sharon I."/>
            <person name="Castelle C.J."/>
            <person name="Probst A.J."/>
            <person name="Thomas B.C."/>
            <person name="Singh A."/>
            <person name="Wilkins M.J."/>
            <person name="Karaoz U."/>
            <person name="Brodie E.L."/>
            <person name="Williams K.H."/>
            <person name="Hubbard S.S."/>
            <person name="Banfield J.F."/>
        </authorList>
    </citation>
    <scope>NUCLEOTIDE SEQUENCE [LARGE SCALE GENOMIC DNA]</scope>
</reference>
<dbReference type="EMBL" id="MFSP01000171">
    <property type="protein sequence ID" value="OGI62665.1"/>
    <property type="molecule type" value="Genomic_DNA"/>
</dbReference>
<dbReference type="Pfam" id="PF02518">
    <property type="entry name" value="HATPase_c"/>
    <property type="match status" value="1"/>
</dbReference>
<dbReference type="Gene3D" id="3.30.565.10">
    <property type="entry name" value="Histidine kinase-like ATPase, C-terminal domain"/>
    <property type="match status" value="1"/>
</dbReference>
<accession>A0A1F6UZ40</accession>
<dbReference type="PROSITE" id="PS50109">
    <property type="entry name" value="HIS_KIN"/>
    <property type="match status" value="1"/>
</dbReference>
<dbReference type="InterPro" id="IPR010559">
    <property type="entry name" value="Sig_transdc_His_kin_internal"/>
</dbReference>
<dbReference type="Pfam" id="PF06580">
    <property type="entry name" value="His_kinase"/>
    <property type="match status" value="1"/>
</dbReference>
<comment type="caution">
    <text evidence="2">The sequence shown here is derived from an EMBL/GenBank/DDBJ whole genome shotgun (WGS) entry which is preliminary data.</text>
</comment>
<dbReference type="PANTHER" id="PTHR34220:SF9">
    <property type="entry name" value="SIGNAL TRANSDUCTION HISTIDINE KINASE INTERNAL REGION DOMAIN-CONTAINING PROTEIN"/>
    <property type="match status" value="1"/>
</dbReference>
<dbReference type="AlphaFoldDB" id="A0A1F6UZ40"/>
<dbReference type="InterPro" id="IPR005467">
    <property type="entry name" value="His_kinase_dom"/>
</dbReference>
<evidence type="ECO:0000313" key="3">
    <source>
        <dbReference type="Proteomes" id="UP000179076"/>
    </source>
</evidence>
<dbReference type="GO" id="GO:0016020">
    <property type="term" value="C:membrane"/>
    <property type="evidence" value="ECO:0007669"/>
    <property type="project" value="InterPro"/>
</dbReference>
<dbReference type="SUPFAM" id="SSF55874">
    <property type="entry name" value="ATPase domain of HSP90 chaperone/DNA topoisomerase II/histidine kinase"/>
    <property type="match status" value="1"/>
</dbReference>
<dbReference type="GO" id="GO:0000155">
    <property type="term" value="F:phosphorelay sensor kinase activity"/>
    <property type="evidence" value="ECO:0007669"/>
    <property type="project" value="InterPro"/>
</dbReference>
<dbReference type="SMART" id="SM00387">
    <property type="entry name" value="HATPase_c"/>
    <property type="match status" value="1"/>
</dbReference>
<gene>
    <name evidence="2" type="ORF">A2W18_02835</name>
</gene>
<evidence type="ECO:0000259" key="1">
    <source>
        <dbReference type="PROSITE" id="PS50109"/>
    </source>
</evidence>
<dbReference type="InterPro" id="IPR036890">
    <property type="entry name" value="HATPase_C_sf"/>
</dbReference>
<organism evidence="2 3">
    <name type="scientific">Candidatus Muproteobacteria bacterium RBG_16_60_9</name>
    <dbReference type="NCBI Taxonomy" id="1817755"/>
    <lineage>
        <taxon>Bacteria</taxon>
        <taxon>Pseudomonadati</taxon>
        <taxon>Pseudomonadota</taxon>
        <taxon>Candidatus Muproteobacteria</taxon>
    </lineage>
</organism>
<sequence>MLQAQIEPHFLFNTLANVTALLASDPTLARQLLERLIVYLRATLSRTRAANSTLGDEVQLLRTYLDICCIRMGKRLRYTFDVPAELLRKPFPPMLLQPLVENAIKHGLEPRMGAGELTITASNSAGHLRIAVHDNGVGFTDASGDGTGLANVRERLAALYGERGRLELEENRDGGVTANMDLPA</sequence>
<name>A0A1F6UZ40_9PROT</name>
<evidence type="ECO:0000313" key="2">
    <source>
        <dbReference type="EMBL" id="OGI62665.1"/>
    </source>
</evidence>
<dbReference type="InterPro" id="IPR050640">
    <property type="entry name" value="Bact_2-comp_sensor_kinase"/>
</dbReference>
<dbReference type="Proteomes" id="UP000179076">
    <property type="component" value="Unassembled WGS sequence"/>
</dbReference>
<protein>
    <recommendedName>
        <fullName evidence="1">Histidine kinase domain-containing protein</fullName>
    </recommendedName>
</protein>